<evidence type="ECO:0000313" key="3">
    <source>
        <dbReference type="Proteomes" id="UP000660729"/>
    </source>
</evidence>
<feature type="region of interest" description="Disordered" evidence="1">
    <location>
        <begin position="1"/>
        <end position="132"/>
    </location>
</feature>
<keyword evidence="3" id="KW-1185">Reference proteome</keyword>
<organism evidence="2 3">
    <name type="scientific">Pseudocercospora fuligena</name>
    <dbReference type="NCBI Taxonomy" id="685502"/>
    <lineage>
        <taxon>Eukaryota</taxon>
        <taxon>Fungi</taxon>
        <taxon>Dikarya</taxon>
        <taxon>Ascomycota</taxon>
        <taxon>Pezizomycotina</taxon>
        <taxon>Dothideomycetes</taxon>
        <taxon>Dothideomycetidae</taxon>
        <taxon>Mycosphaerellales</taxon>
        <taxon>Mycosphaerellaceae</taxon>
        <taxon>Pseudocercospora</taxon>
    </lineage>
</organism>
<feature type="compositionally biased region" description="Basic residues" evidence="1">
    <location>
        <begin position="107"/>
        <end position="118"/>
    </location>
</feature>
<dbReference type="OrthoDB" id="5426707at2759"/>
<evidence type="ECO:0000313" key="2">
    <source>
        <dbReference type="EMBL" id="KAF7196182.1"/>
    </source>
</evidence>
<comment type="caution">
    <text evidence="2">The sequence shown here is derived from an EMBL/GenBank/DDBJ whole genome shotgun (WGS) entry which is preliminary data.</text>
</comment>
<name>A0A8H6VMX8_9PEZI</name>
<protein>
    <submittedName>
        <fullName evidence="2">Uncharacterized protein</fullName>
    </submittedName>
</protein>
<dbReference type="Proteomes" id="UP000660729">
    <property type="component" value="Unassembled WGS sequence"/>
</dbReference>
<dbReference type="AlphaFoldDB" id="A0A8H6VMX8"/>
<accession>A0A8H6VMX8</accession>
<dbReference type="EMBL" id="JABCIY010000031">
    <property type="protein sequence ID" value="KAF7196182.1"/>
    <property type="molecule type" value="Genomic_DNA"/>
</dbReference>
<proteinExistence type="predicted"/>
<feature type="compositionally biased region" description="Low complexity" evidence="1">
    <location>
        <begin position="30"/>
        <end position="55"/>
    </location>
</feature>
<sequence length="132" mass="14114">MARTRTTKTTHSKSGGLLSRLRNRNQAKVSTTQSTNPVTGTTTTTQKTKTHPNGVGYRGHGGRGPLASNHESHYTSGPTHVHHKRKPSVGDKISGAMTKLKGSITRRPGKKAAGTRRMHGTDGRGSHRTTVA</sequence>
<feature type="compositionally biased region" description="Basic residues" evidence="1">
    <location>
        <begin position="1"/>
        <end position="11"/>
    </location>
</feature>
<evidence type="ECO:0000256" key="1">
    <source>
        <dbReference type="SAM" id="MobiDB-lite"/>
    </source>
</evidence>
<reference evidence="2" key="1">
    <citation type="submission" date="2020-04" db="EMBL/GenBank/DDBJ databases">
        <title>Draft genome resource of the tomato pathogen Pseudocercospora fuligena.</title>
        <authorList>
            <person name="Zaccaron A."/>
        </authorList>
    </citation>
    <scope>NUCLEOTIDE SEQUENCE</scope>
    <source>
        <strain evidence="2">PF001</strain>
    </source>
</reference>
<gene>
    <name evidence="2" type="ORF">HII31_02583</name>
</gene>